<proteinExistence type="predicted"/>
<organism evidence="1 2">
    <name type="scientific">Dolichospermum compactum NIES-806</name>
    <dbReference type="NCBI Taxonomy" id="1973481"/>
    <lineage>
        <taxon>Bacteria</taxon>
        <taxon>Bacillati</taxon>
        <taxon>Cyanobacteriota</taxon>
        <taxon>Cyanophyceae</taxon>
        <taxon>Nostocales</taxon>
        <taxon>Aphanizomenonaceae</taxon>
        <taxon>Dolichospermum</taxon>
        <taxon>Dolichospermum compactum</taxon>
    </lineage>
</organism>
<evidence type="ECO:0000313" key="1">
    <source>
        <dbReference type="EMBL" id="BAZ84598.1"/>
    </source>
</evidence>
<dbReference type="AlphaFoldDB" id="A0A1Z4UZB7"/>
<reference evidence="1 2" key="1">
    <citation type="submission" date="2017-06" db="EMBL/GenBank/DDBJ databases">
        <title>Genome sequencing of cyanobaciteial culture collection at National Institute for Environmental Studies (NIES).</title>
        <authorList>
            <person name="Hirose Y."/>
            <person name="Shimura Y."/>
            <person name="Fujisawa T."/>
            <person name="Nakamura Y."/>
            <person name="Kawachi M."/>
        </authorList>
    </citation>
    <scope>NUCLEOTIDE SEQUENCE [LARGE SCALE GENOMIC DNA]</scope>
    <source>
        <strain evidence="1 2">NIES-806</strain>
    </source>
</reference>
<dbReference type="KEGG" id="dcm:NIES806_07880"/>
<gene>
    <name evidence="1" type="ORF">NIES806_07880</name>
</gene>
<dbReference type="Proteomes" id="UP000218702">
    <property type="component" value="Chromosome"/>
</dbReference>
<dbReference type="EMBL" id="AP018316">
    <property type="protein sequence ID" value="BAZ84598.1"/>
    <property type="molecule type" value="Genomic_DNA"/>
</dbReference>
<keyword evidence="2" id="KW-1185">Reference proteome</keyword>
<evidence type="ECO:0000313" key="2">
    <source>
        <dbReference type="Proteomes" id="UP000218702"/>
    </source>
</evidence>
<protein>
    <submittedName>
        <fullName evidence="1">Uncharacterized protein</fullName>
    </submittedName>
</protein>
<name>A0A1Z4UZB7_9CYAN</name>
<sequence length="31" mass="3727">MRFSTDLLKPQLIQEYQKVEAALQSERKVNY</sequence>
<accession>A0A1Z4UZB7</accession>